<dbReference type="Proteomes" id="UP001150062">
    <property type="component" value="Unassembled WGS sequence"/>
</dbReference>
<feature type="domain" description="BZIP" evidence="2">
    <location>
        <begin position="77"/>
        <end position="140"/>
    </location>
</feature>
<dbReference type="EMBL" id="JAOAOG010000325">
    <property type="protein sequence ID" value="KAJ6228790.1"/>
    <property type="molecule type" value="Genomic_DNA"/>
</dbReference>
<name>A0ABQ8X804_9EUKA</name>
<gene>
    <name evidence="3" type="ORF">M0813_08283</name>
</gene>
<feature type="region of interest" description="Disordered" evidence="1">
    <location>
        <begin position="69"/>
        <end position="94"/>
    </location>
</feature>
<evidence type="ECO:0000259" key="2">
    <source>
        <dbReference type="PROSITE" id="PS50217"/>
    </source>
</evidence>
<sequence>MTTQLLSTNSQSKDQPNNDKERTHRKRKLEIDIQLKRKEPSEKKKVSVKKKCKPQSKAYLLFKKKKTKNLPKILSQEQKKQRKKARNRENSRRFRERKKVYVKQLESETCELKTKNISLQQKLDHISKENYDLKIRIQQLQDQTSKDQLGSCRKSESLQSLKPHNCNKNHQSQIISTHFFEEDNEGNKMIKNPNIPMKKTKILNSDQKLTTNNNQKKTAHKMNSEIDPNMNSFYHFPFSEEYFDISTLENLEMDNFFMGTFENDPENSEIFN</sequence>
<organism evidence="3 4">
    <name type="scientific">Anaeramoeba flamelloides</name>
    <dbReference type="NCBI Taxonomy" id="1746091"/>
    <lineage>
        <taxon>Eukaryota</taxon>
        <taxon>Metamonada</taxon>
        <taxon>Anaeramoebidae</taxon>
        <taxon>Anaeramoeba</taxon>
    </lineage>
</organism>
<dbReference type="CDD" id="cd14686">
    <property type="entry name" value="bZIP"/>
    <property type="match status" value="1"/>
</dbReference>
<evidence type="ECO:0000313" key="3">
    <source>
        <dbReference type="EMBL" id="KAJ6228790.1"/>
    </source>
</evidence>
<dbReference type="InterPro" id="IPR004827">
    <property type="entry name" value="bZIP"/>
</dbReference>
<evidence type="ECO:0000313" key="4">
    <source>
        <dbReference type="Proteomes" id="UP001150062"/>
    </source>
</evidence>
<evidence type="ECO:0000256" key="1">
    <source>
        <dbReference type="SAM" id="MobiDB-lite"/>
    </source>
</evidence>
<comment type="caution">
    <text evidence="3">The sequence shown here is derived from an EMBL/GenBank/DDBJ whole genome shotgun (WGS) entry which is preliminary data.</text>
</comment>
<protein>
    <submittedName>
        <fullName evidence="3">Bzip transcription factor 60-like</fullName>
    </submittedName>
</protein>
<feature type="compositionally biased region" description="Polar residues" evidence="1">
    <location>
        <begin position="1"/>
        <end position="15"/>
    </location>
</feature>
<reference evidence="3" key="1">
    <citation type="submission" date="2022-08" db="EMBL/GenBank/DDBJ databases">
        <title>Novel sulfate-reducing endosymbionts in the free-living metamonad Anaeramoeba.</title>
        <authorList>
            <person name="Jerlstrom-Hultqvist J."/>
            <person name="Cepicka I."/>
            <person name="Gallot-Lavallee L."/>
            <person name="Salas-Leiva D."/>
            <person name="Curtis B.A."/>
            <person name="Zahonova K."/>
            <person name="Pipaliya S."/>
            <person name="Dacks J."/>
            <person name="Roger A.J."/>
        </authorList>
    </citation>
    <scope>NUCLEOTIDE SEQUENCE</scope>
    <source>
        <strain evidence="3">Schooner1</strain>
    </source>
</reference>
<proteinExistence type="predicted"/>
<feature type="compositionally biased region" description="Basic and acidic residues" evidence="1">
    <location>
        <begin position="29"/>
        <end position="45"/>
    </location>
</feature>
<accession>A0ABQ8X804</accession>
<feature type="region of interest" description="Disordered" evidence="1">
    <location>
        <begin position="1"/>
        <end position="52"/>
    </location>
</feature>
<dbReference type="Pfam" id="PF00170">
    <property type="entry name" value="bZIP_1"/>
    <property type="match status" value="1"/>
</dbReference>
<dbReference type="SMART" id="SM00338">
    <property type="entry name" value="BRLZ"/>
    <property type="match status" value="1"/>
</dbReference>
<dbReference type="InterPro" id="IPR046347">
    <property type="entry name" value="bZIP_sf"/>
</dbReference>
<dbReference type="SUPFAM" id="SSF57959">
    <property type="entry name" value="Leucine zipper domain"/>
    <property type="match status" value="1"/>
</dbReference>
<dbReference type="Gene3D" id="1.20.5.170">
    <property type="match status" value="1"/>
</dbReference>
<keyword evidence="4" id="KW-1185">Reference proteome</keyword>
<dbReference type="PROSITE" id="PS50217">
    <property type="entry name" value="BZIP"/>
    <property type="match status" value="1"/>
</dbReference>